<dbReference type="GO" id="GO:0000978">
    <property type="term" value="F:RNA polymerase II cis-regulatory region sequence-specific DNA binding"/>
    <property type="evidence" value="ECO:0007669"/>
    <property type="project" value="TreeGrafter"/>
</dbReference>
<accession>A0AA36B6L0</accession>
<dbReference type="Gene3D" id="3.30.160.60">
    <property type="entry name" value="Classic Zinc Finger"/>
    <property type="match status" value="1"/>
</dbReference>
<dbReference type="PANTHER" id="PTHR23226:SF85">
    <property type="entry name" value="ZINC FINGER PROTEIN 397"/>
    <property type="match status" value="1"/>
</dbReference>
<dbReference type="Pfam" id="PF00096">
    <property type="entry name" value="zf-C2H2"/>
    <property type="match status" value="1"/>
</dbReference>
<gene>
    <name evidence="7" type="ORF">OCTVUL_1B003336</name>
</gene>
<keyword evidence="3 5" id="KW-0863">Zinc-finger</keyword>
<evidence type="ECO:0000256" key="3">
    <source>
        <dbReference type="ARBA" id="ARBA00022771"/>
    </source>
</evidence>
<keyword evidence="4" id="KW-0862">Zinc</keyword>
<evidence type="ECO:0000313" key="8">
    <source>
        <dbReference type="Proteomes" id="UP001162480"/>
    </source>
</evidence>
<proteinExistence type="predicted"/>
<dbReference type="PROSITE" id="PS50157">
    <property type="entry name" value="ZINC_FINGER_C2H2_2"/>
    <property type="match status" value="1"/>
</dbReference>
<evidence type="ECO:0000256" key="5">
    <source>
        <dbReference type="PROSITE-ProRule" id="PRU00042"/>
    </source>
</evidence>
<evidence type="ECO:0000313" key="7">
    <source>
        <dbReference type="EMBL" id="CAI9728529.1"/>
    </source>
</evidence>
<sequence>MSPFKHLYNLTRTTFQWAYIDSANSENWEKDVGGTGEKPCDCGFCGESISLANTLIIHAEETPYQCDICEKLFSQNSVLIKHNHINTRKKPYHCVYQ</sequence>
<reference evidence="7" key="1">
    <citation type="submission" date="2023-08" db="EMBL/GenBank/DDBJ databases">
        <authorList>
            <person name="Alioto T."/>
            <person name="Alioto T."/>
            <person name="Gomez Garrido J."/>
        </authorList>
    </citation>
    <scope>NUCLEOTIDE SEQUENCE</scope>
</reference>
<dbReference type="GO" id="GO:0008270">
    <property type="term" value="F:zinc ion binding"/>
    <property type="evidence" value="ECO:0007669"/>
    <property type="project" value="UniProtKB-KW"/>
</dbReference>
<name>A0AA36B6L0_OCTVU</name>
<organism evidence="7 8">
    <name type="scientific">Octopus vulgaris</name>
    <name type="common">Common octopus</name>
    <dbReference type="NCBI Taxonomy" id="6645"/>
    <lineage>
        <taxon>Eukaryota</taxon>
        <taxon>Metazoa</taxon>
        <taxon>Spiralia</taxon>
        <taxon>Lophotrochozoa</taxon>
        <taxon>Mollusca</taxon>
        <taxon>Cephalopoda</taxon>
        <taxon>Coleoidea</taxon>
        <taxon>Octopodiformes</taxon>
        <taxon>Octopoda</taxon>
        <taxon>Incirrata</taxon>
        <taxon>Octopodidae</taxon>
        <taxon>Octopus</taxon>
    </lineage>
</organism>
<dbReference type="InterPro" id="IPR036236">
    <property type="entry name" value="Znf_C2H2_sf"/>
</dbReference>
<keyword evidence="8" id="KW-1185">Reference proteome</keyword>
<dbReference type="SUPFAM" id="SSF57667">
    <property type="entry name" value="beta-beta-alpha zinc fingers"/>
    <property type="match status" value="1"/>
</dbReference>
<keyword evidence="1" id="KW-0479">Metal-binding</keyword>
<keyword evidence="2" id="KW-0677">Repeat</keyword>
<dbReference type="InterPro" id="IPR013087">
    <property type="entry name" value="Znf_C2H2_type"/>
</dbReference>
<evidence type="ECO:0000256" key="2">
    <source>
        <dbReference type="ARBA" id="ARBA00022737"/>
    </source>
</evidence>
<feature type="domain" description="C2H2-type" evidence="6">
    <location>
        <begin position="64"/>
        <end position="91"/>
    </location>
</feature>
<evidence type="ECO:0000256" key="1">
    <source>
        <dbReference type="ARBA" id="ARBA00022723"/>
    </source>
</evidence>
<dbReference type="FunFam" id="3.30.160.60:FF:000688">
    <property type="entry name" value="zinc finger protein 197 isoform X1"/>
    <property type="match status" value="1"/>
</dbReference>
<protein>
    <submittedName>
        <fullName evidence="7">Cubilin-like</fullName>
    </submittedName>
</protein>
<dbReference type="EMBL" id="OX597823">
    <property type="protein sequence ID" value="CAI9728529.1"/>
    <property type="molecule type" value="Genomic_DNA"/>
</dbReference>
<evidence type="ECO:0000259" key="6">
    <source>
        <dbReference type="PROSITE" id="PS50157"/>
    </source>
</evidence>
<dbReference type="AlphaFoldDB" id="A0AA36B6L0"/>
<evidence type="ECO:0000256" key="4">
    <source>
        <dbReference type="ARBA" id="ARBA00022833"/>
    </source>
</evidence>
<dbReference type="PANTHER" id="PTHR23226">
    <property type="entry name" value="ZINC FINGER AND SCAN DOMAIN-CONTAINING"/>
    <property type="match status" value="1"/>
</dbReference>
<dbReference type="Proteomes" id="UP001162480">
    <property type="component" value="Chromosome 10"/>
</dbReference>
<dbReference type="GO" id="GO:0000981">
    <property type="term" value="F:DNA-binding transcription factor activity, RNA polymerase II-specific"/>
    <property type="evidence" value="ECO:0007669"/>
    <property type="project" value="TreeGrafter"/>
</dbReference>